<evidence type="ECO:0000256" key="5">
    <source>
        <dbReference type="ARBA" id="ARBA00022982"/>
    </source>
</evidence>
<dbReference type="PANTHER" id="PTHR32361">
    <property type="entry name" value="FERRIC/CUPRIC REDUCTASE TRANSMEMBRANE COMPONENT"/>
    <property type="match status" value="1"/>
</dbReference>
<proteinExistence type="inferred from homology"/>
<feature type="transmembrane region" description="Helical" evidence="12">
    <location>
        <begin position="209"/>
        <end position="227"/>
    </location>
</feature>
<feature type="transmembrane region" description="Helical" evidence="12">
    <location>
        <begin position="178"/>
        <end position="197"/>
    </location>
</feature>
<dbReference type="GO" id="GO:0000293">
    <property type="term" value="F:ferric-chelate reductase activity"/>
    <property type="evidence" value="ECO:0007669"/>
    <property type="project" value="UniProtKB-ARBA"/>
</dbReference>
<evidence type="ECO:0000256" key="10">
    <source>
        <dbReference type="ARBA" id="ARBA00023180"/>
    </source>
</evidence>
<feature type="domain" description="FAD-binding FR-type" evidence="13">
    <location>
        <begin position="283"/>
        <end position="408"/>
    </location>
</feature>
<dbReference type="CDD" id="cd06186">
    <property type="entry name" value="NOX_Duox_like_FAD_NADP"/>
    <property type="match status" value="1"/>
</dbReference>
<keyword evidence="9 12" id="KW-0472">Membrane</keyword>
<protein>
    <submittedName>
        <fullName evidence="14">Ferric reductase NAD binding domain-containing protein</fullName>
    </submittedName>
</protein>
<keyword evidence="10" id="KW-0325">Glycoprotein</keyword>
<evidence type="ECO:0000313" key="15">
    <source>
        <dbReference type="Proteomes" id="UP000770015"/>
    </source>
</evidence>
<dbReference type="InterPro" id="IPR013112">
    <property type="entry name" value="FAD-bd_8"/>
</dbReference>
<dbReference type="AlphaFoldDB" id="A0A9P8VAP7"/>
<evidence type="ECO:0000313" key="14">
    <source>
        <dbReference type="EMBL" id="KAH6686870.1"/>
    </source>
</evidence>
<keyword evidence="15" id="KW-1185">Reference proteome</keyword>
<dbReference type="Pfam" id="PF08022">
    <property type="entry name" value="FAD_binding_8"/>
    <property type="match status" value="1"/>
</dbReference>
<evidence type="ECO:0000256" key="1">
    <source>
        <dbReference type="ARBA" id="ARBA00004141"/>
    </source>
</evidence>
<feature type="region of interest" description="Disordered" evidence="11">
    <location>
        <begin position="528"/>
        <end position="547"/>
    </location>
</feature>
<dbReference type="SFLD" id="SFLDS00052">
    <property type="entry name" value="Ferric_Reductase_Domain"/>
    <property type="match status" value="1"/>
</dbReference>
<dbReference type="InterPro" id="IPR013121">
    <property type="entry name" value="Fe_red_NAD-bd_6"/>
</dbReference>
<dbReference type="InterPro" id="IPR039261">
    <property type="entry name" value="FNR_nucleotide-bd"/>
</dbReference>
<feature type="transmembrane region" description="Helical" evidence="12">
    <location>
        <begin position="149"/>
        <end position="166"/>
    </location>
</feature>
<dbReference type="Proteomes" id="UP000770015">
    <property type="component" value="Unassembled WGS sequence"/>
</dbReference>
<sequence>MGWPYRFLTLSKDEVHARREVLDRYAIYAQISTLLPALILAAARLVLKRLKNGVNTSGRGAYDAVPHSPAFKNHRGTLVGNIEHKARLVSWWLEEEVSLFGFSLGARDQWVLGVVTLAWLLLLCVLETGEDYLHLTKRFGTIAIAQFPLQYALSLKSFSPFSWLLNSSHEHINRYHRILARPITALLALHAAFYLNFFDQAGILEKRLFELDVFVGFLAFGALMFMYGTSITAIRRYSYRLFFVVHLCAAFAIPGLILFHARAARPFVIEALVVFLIDLGIRRTRTMSTQASVEAIPGTDLVKITATLARSRMAAFVNRPGAHVYLTIPRESRPPDAALGGLLYEFLLNPFTVAAVDETISQITLVARAPLKGQITQRLASLASSPHNSSVANIPLNIEGPYGAASRKIDEILGRAVDRILIVAGGVGATFAVPMYRAAVAENPHAKVEFIWAVRTAGEATWALTPLAHDGDSAPAWTNVLDDPNVRIFLTGDIVGDDPIDTSRRHRESSVASTSSDTGEVELNAVHRDVSSSRRGGPRLVSETNRKRPDLRRIVDETFRKSADDKVAVLVCGPHRMTKEVRDHVSPWVSRGREVIWHDESFGW</sequence>
<accession>A0A9P8VAP7</accession>
<reference evidence="14" key="1">
    <citation type="journal article" date="2021" name="Nat. Commun.">
        <title>Genetic determinants of endophytism in the Arabidopsis root mycobiome.</title>
        <authorList>
            <person name="Mesny F."/>
            <person name="Miyauchi S."/>
            <person name="Thiergart T."/>
            <person name="Pickel B."/>
            <person name="Atanasova L."/>
            <person name="Karlsson M."/>
            <person name="Huettel B."/>
            <person name="Barry K.W."/>
            <person name="Haridas S."/>
            <person name="Chen C."/>
            <person name="Bauer D."/>
            <person name="Andreopoulos W."/>
            <person name="Pangilinan J."/>
            <person name="LaButti K."/>
            <person name="Riley R."/>
            <person name="Lipzen A."/>
            <person name="Clum A."/>
            <person name="Drula E."/>
            <person name="Henrissat B."/>
            <person name="Kohler A."/>
            <person name="Grigoriev I.V."/>
            <person name="Martin F.M."/>
            <person name="Hacquard S."/>
        </authorList>
    </citation>
    <scope>NUCLEOTIDE SEQUENCE</scope>
    <source>
        <strain evidence="14">MPI-SDFR-AT-0117</strain>
    </source>
</reference>
<dbReference type="GO" id="GO:0005886">
    <property type="term" value="C:plasma membrane"/>
    <property type="evidence" value="ECO:0007669"/>
    <property type="project" value="TreeGrafter"/>
</dbReference>
<evidence type="ECO:0000259" key="13">
    <source>
        <dbReference type="PROSITE" id="PS51384"/>
    </source>
</evidence>
<evidence type="ECO:0000256" key="4">
    <source>
        <dbReference type="ARBA" id="ARBA00022692"/>
    </source>
</evidence>
<dbReference type="OrthoDB" id="10006946at2759"/>
<dbReference type="PROSITE" id="PS51384">
    <property type="entry name" value="FAD_FR"/>
    <property type="match status" value="1"/>
</dbReference>
<dbReference type="GO" id="GO:0006879">
    <property type="term" value="P:intracellular iron ion homeostasis"/>
    <property type="evidence" value="ECO:0007669"/>
    <property type="project" value="TreeGrafter"/>
</dbReference>
<keyword evidence="6 12" id="KW-1133">Transmembrane helix</keyword>
<evidence type="ECO:0000256" key="12">
    <source>
        <dbReference type="SAM" id="Phobius"/>
    </source>
</evidence>
<comment type="caution">
    <text evidence="14">The sequence shown here is derived from an EMBL/GenBank/DDBJ whole genome shotgun (WGS) entry which is preliminary data.</text>
</comment>
<dbReference type="PANTHER" id="PTHR32361:SF9">
    <property type="entry name" value="FERRIC REDUCTASE TRANSMEMBRANE COMPONENT 3-RELATED"/>
    <property type="match status" value="1"/>
</dbReference>
<dbReference type="Pfam" id="PF01794">
    <property type="entry name" value="Ferric_reduct"/>
    <property type="match status" value="1"/>
</dbReference>
<keyword evidence="4 12" id="KW-0812">Transmembrane</keyword>
<dbReference type="GO" id="GO:0015677">
    <property type="term" value="P:copper ion import"/>
    <property type="evidence" value="ECO:0007669"/>
    <property type="project" value="TreeGrafter"/>
</dbReference>
<evidence type="ECO:0000256" key="11">
    <source>
        <dbReference type="SAM" id="MobiDB-lite"/>
    </source>
</evidence>
<dbReference type="InterPro" id="IPR051410">
    <property type="entry name" value="Ferric/Cupric_Reductase"/>
</dbReference>
<dbReference type="Pfam" id="PF08030">
    <property type="entry name" value="NAD_binding_6"/>
    <property type="match status" value="1"/>
</dbReference>
<comment type="similarity">
    <text evidence="2">Belongs to the ferric reductase (FRE) family.</text>
</comment>
<feature type="transmembrane region" description="Helical" evidence="12">
    <location>
        <begin position="110"/>
        <end position="129"/>
    </location>
</feature>
<dbReference type="GO" id="GO:0006826">
    <property type="term" value="P:iron ion transport"/>
    <property type="evidence" value="ECO:0007669"/>
    <property type="project" value="TreeGrafter"/>
</dbReference>
<keyword evidence="8" id="KW-0406">Ion transport</keyword>
<name>A0A9P8VAP7_9PEZI</name>
<feature type="transmembrane region" description="Helical" evidence="12">
    <location>
        <begin position="239"/>
        <end position="257"/>
    </location>
</feature>
<keyword evidence="3" id="KW-0813">Transport</keyword>
<evidence type="ECO:0000256" key="3">
    <source>
        <dbReference type="ARBA" id="ARBA00022448"/>
    </source>
</evidence>
<evidence type="ECO:0000256" key="2">
    <source>
        <dbReference type="ARBA" id="ARBA00006278"/>
    </source>
</evidence>
<feature type="transmembrane region" description="Helical" evidence="12">
    <location>
        <begin position="25"/>
        <end position="47"/>
    </location>
</feature>
<organism evidence="14 15">
    <name type="scientific">Plectosphaerella plurivora</name>
    <dbReference type="NCBI Taxonomy" id="936078"/>
    <lineage>
        <taxon>Eukaryota</taxon>
        <taxon>Fungi</taxon>
        <taxon>Dikarya</taxon>
        <taxon>Ascomycota</taxon>
        <taxon>Pezizomycotina</taxon>
        <taxon>Sordariomycetes</taxon>
        <taxon>Hypocreomycetidae</taxon>
        <taxon>Glomerellales</taxon>
        <taxon>Plectosphaerellaceae</taxon>
        <taxon>Plectosphaerella</taxon>
    </lineage>
</organism>
<evidence type="ECO:0000256" key="7">
    <source>
        <dbReference type="ARBA" id="ARBA00023002"/>
    </source>
</evidence>
<comment type="subcellular location">
    <subcellularLocation>
        <location evidence="1">Membrane</location>
        <topology evidence="1">Multi-pass membrane protein</topology>
    </subcellularLocation>
</comment>
<dbReference type="InterPro" id="IPR013130">
    <property type="entry name" value="Fe3_Rdtase_TM_dom"/>
</dbReference>
<evidence type="ECO:0000256" key="8">
    <source>
        <dbReference type="ARBA" id="ARBA00023065"/>
    </source>
</evidence>
<evidence type="ECO:0000256" key="6">
    <source>
        <dbReference type="ARBA" id="ARBA00022989"/>
    </source>
</evidence>
<dbReference type="EMBL" id="JAGSXJ010000012">
    <property type="protein sequence ID" value="KAH6686870.1"/>
    <property type="molecule type" value="Genomic_DNA"/>
</dbReference>
<feature type="region of interest" description="Disordered" evidence="11">
    <location>
        <begin position="500"/>
        <end position="519"/>
    </location>
</feature>
<dbReference type="SFLD" id="SFLDG01168">
    <property type="entry name" value="Ferric_reductase_subgroup_(FRE"/>
    <property type="match status" value="1"/>
</dbReference>
<keyword evidence="7" id="KW-0560">Oxidoreductase</keyword>
<gene>
    <name evidence="14" type="ORF">F5X68DRAFT_268954</name>
</gene>
<dbReference type="Gene3D" id="3.40.50.80">
    <property type="entry name" value="Nucleotide-binding domain of ferredoxin-NADP reductase (FNR) module"/>
    <property type="match status" value="1"/>
</dbReference>
<keyword evidence="5" id="KW-0249">Electron transport</keyword>
<dbReference type="InterPro" id="IPR017927">
    <property type="entry name" value="FAD-bd_FR_type"/>
</dbReference>
<evidence type="ECO:0000256" key="9">
    <source>
        <dbReference type="ARBA" id="ARBA00023136"/>
    </source>
</evidence>
<dbReference type="SUPFAM" id="SSF52343">
    <property type="entry name" value="Ferredoxin reductase-like, C-terminal NADP-linked domain"/>
    <property type="match status" value="1"/>
</dbReference>